<dbReference type="Proteomes" id="UP000256373">
    <property type="component" value="Unassembled WGS sequence"/>
</dbReference>
<evidence type="ECO:0000313" key="3">
    <source>
        <dbReference type="Proteomes" id="UP000256373"/>
    </source>
</evidence>
<dbReference type="AlphaFoldDB" id="A0A3D8Y6Y2"/>
<dbReference type="RefSeq" id="WP_115832707.1">
    <property type="nucleotide sequence ID" value="NZ_QNUL01000019.1"/>
</dbReference>
<dbReference type="OrthoDB" id="949038at2"/>
<proteinExistence type="predicted"/>
<keyword evidence="1" id="KW-0812">Transmembrane</keyword>
<keyword evidence="3" id="KW-1185">Reference proteome</keyword>
<organism evidence="2 3">
    <name type="scientific">Dyadobacter luteus</name>
    <dbReference type="NCBI Taxonomy" id="2259619"/>
    <lineage>
        <taxon>Bacteria</taxon>
        <taxon>Pseudomonadati</taxon>
        <taxon>Bacteroidota</taxon>
        <taxon>Cytophagia</taxon>
        <taxon>Cytophagales</taxon>
        <taxon>Spirosomataceae</taxon>
        <taxon>Dyadobacter</taxon>
    </lineage>
</organism>
<keyword evidence="1" id="KW-0472">Membrane</keyword>
<accession>A0A3D8Y6Y2</accession>
<sequence length="191" mass="21944">MEKNKETLDQALAQLAQYQPPDKAWNDIEQKLGEHTLHQALNNLPQHQPADDLWEQIEQEISQPKGNSFRKALAAAVVIIASSLVIWLMERTPGKQISYSEEIVDQRLHISDTQPIDTQYENLKVWCETESVVCNRPDFKELTKEYETLRNATDQLMQAMGSYNAEPELVRQLTAVEQEKTVILNKMAKLI</sequence>
<dbReference type="EMBL" id="QNUL01000019">
    <property type="protein sequence ID" value="REA58648.1"/>
    <property type="molecule type" value="Genomic_DNA"/>
</dbReference>
<gene>
    <name evidence="2" type="ORF">DSL64_19985</name>
</gene>
<reference evidence="2 3" key="1">
    <citation type="submission" date="2018-07" db="EMBL/GenBank/DDBJ databases">
        <title>Dyadobacter roseus sp. nov., isolated from rose rhizosphere soil.</title>
        <authorList>
            <person name="Chen L."/>
        </authorList>
    </citation>
    <scope>NUCLEOTIDE SEQUENCE [LARGE SCALE GENOMIC DNA]</scope>
    <source>
        <strain evidence="2 3">RS19</strain>
    </source>
</reference>
<feature type="transmembrane region" description="Helical" evidence="1">
    <location>
        <begin position="72"/>
        <end position="89"/>
    </location>
</feature>
<protein>
    <submittedName>
        <fullName evidence="2">Uncharacterized protein</fullName>
    </submittedName>
</protein>
<comment type="caution">
    <text evidence="2">The sequence shown here is derived from an EMBL/GenBank/DDBJ whole genome shotgun (WGS) entry which is preliminary data.</text>
</comment>
<keyword evidence="1" id="KW-1133">Transmembrane helix</keyword>
<evidence type="ECO:0000313" key="2">
    <source>
        <dbReference type="EMBL" id="REA58648.1"/>
    </source>
</evidence>
<evidence type="ECO:0000256" key="1">
    <source>
        <dbReference type="SAM" id="Phobius"/>
    </source>
</evidence>
<name>A0A3D8Y6Y2_9BACT</name>